<reference evidence="1 2" key="2">
    <citation type="submission" date="2013-11" db="EMBL/GenBank/DDBJ databases">
        <title>The Genome Sequence of Phytophthora parasitica INRA-310.</title>
        <authorList>
            <consortium name="The Broad Institute Genomics Platform"/>
            <person name="Russ C."/>
            <person name="Tyler B."/>
            <person name="Panabieres F."/>
            <person name="Shan W."/>
            <person name="Tripathy S."/>
            <person name="Grunwald N."/>
            <person name="Machado M."/>
            <person name="Johnson C.S."/>
            <person name="Arredondo F."/>
            <person name="Hong C."/>
            <person name="Coffey M."/>
            <person name="Young S.K."/>
            <person name="Zeng Q."/>
            <person name="Gargeya S."/>
            <person name="Fitzgerald M."/>
            <person name="Abouelleil A."/>
            <person name="Alvarado L."/>
            <person name="Chapman S.B."/>
            <person name="Gainer-Dewar J."/>
            <person name="Goldberg J."/>
            <person name="Griggs A."/>
            <person name="Gujja S."/>
            <person name="Hansen M."/>
            <person name="Howarth C."/>
            <person name="Imamovic A."/>
            <person name="Ireland A."/>
            <person name="Larimer J."/>
            <person name="McCowan C."/>
            <person name="Murphy C."/>
            <person name="Pearson M."/>
            <person name="Poon T.W."/>
            <person name="Priest M."/>
            <person name="Roberts A."/>
            <person name="Saif S."/>
            <person name="Shea T."/>
            <person name="Sykes S."/>
            <person name="Wortman J."/>
            <person name="Nusbaum C."/>
            <person name="Birren B."/>
        </authorList>
    </citation>
    <scope>NUCLEOTIDE SEQUENCE [LARGE SCALE GENOMIC DNA]</scope>
    <source>
        <strain evidence="1 2">INRA-310</strain>
    </source>
</reference>
<evidence type="ECO:0000313" key="2">
    <source>
        <dbReference type="Proteomes" id="UP000018817"/>
    </source>
</evidence>
<protein>
    <submittedName>
        <fullName evidence="1">Uncharacterized protein</fullName>
    </submittedName>
</protein>
<dbReference type="AlphaFoldDB" id="W2PGQ0"/>
<dbReference type="Proteomes" id="UP000018817">
    <property type="component" value="Unassembled WGS sequence"/>
</dbReference>
<dbReference type="GeneID" id="20193063"/>
<evidence type="ECO:0000313" key="1">
    <source>
        <dbReference type="EMBL" id="ETM99184.1"/>
    </source>
</evidence>
<reference evidence="2" key="1">
    <citation type="submission" date="2011-12" db="EMBL/GenBank/DDBJ databases">
        <authorList>
            <consortium name="The Broad Institute Genome Sequencing Platform"/>
            <person name="Russ C."/>
            <person name="Tyler B."/>
            <person name="Panabieres F."/>
            <person name="Shan W."/>
            <person name="Tripathy S."/>
            <person name="Grunwald N."/>
            <person name="Machado M."/>
            <person name="Young S.K."/>
            <person name="Zeng Q."/>
            <person name="Gargeya S."/>
            <person name="Fitzgerald M."/>
            <person name="Haas B."/>
            <person name="Abouelleil A."/>
            <person name="Alvarado L."/>
            <person name="Arachchi H.M."/>
            <person name="Berlin A."/>
            <person name="Chapman S.B."/>
            <person name="Gearin G."/>
            <person name="Goldberg J."/>
            <person name="Griggs A."/>
            <person name="Gujja S."/>
            <person name="Hansen M."/>
            <person name="Heiman D."/>
            <person name="Howarth C."/>
            <person name="Larimer J."/>
            <person name="Lui A."/>
            <person name="MacDonald P.J.P."/>
            <person name="McCowen C."/>
            <person name="Montmayeur A."/>
            <person name="Murphy C."/>
            <person name="Neiman D."/>
            <person name="Pearson M."/>
            <person name="Priest M."/>
            <person name="Roberts A."/>
            <person name="Saif S."/>
            <person name="Shea T."/>
            <person name="Sisk P."/>
            <person name="Stolte C."/>
            <person name="Sykes S."/>
            <person name="Wortman J."/>
            <person name="Nusbaum C."/>
            <person name="Birren B."/>
        </authorList>
    </citation>
    <scope>NUCLEOTIDE SEQUENCE [LARGE SCALE GENOMIC DNA]</scope>
    <source>
        <strain evidence="2">INRA-310</strain>
    </source>
</reference>
<sequence>MQTLVGVWQTQATICFVQQLAQYICKRFKWEWEVFNQLGAETSENDVCSGFRY</sequence>
<proteinExistence type="predicted"/>
<name>W2PGQ0_PHYN3</name>
<dbReference type="EMBL" id="KI669657">
    <property type="protein sequence ID" value="ETM99184.1"/>
    <property type="molecule type" value="Genomic_DNA"/>
</dbReference>
<dbReference type="RefSeq" id="XP_008915533.1">
    <property type="nucleotide sequence ID" value="XM_008917285.1"/>
</dbReference>
<gene>
    <name evidence="1" type="ORF">PPTG_24464</name>
</gene>
<organism evidence="1 2">
    <name type="scientific">Phytophthora nicotianae (strain INRA-310)</name>
    <name type="common">Phytophthora parasitica</name>
    <dbReference type="NCBI Taxonomy" id="761204"/>
    <lineage>
        <taxon>Eukaryota</taxon>
        <taxon>Sar</taxon>
        <taxon>Stramenopiles</taxon>
        <taxon>Oomycota</taxon>
        <taxon>Peronosporomycetes</taxon>
        <taxon>Peronosporales</taxon>
        <taxon>Peronosporaceae</taxon>
        <taxon>Phytophthora</taxon>
    </lineage>
</organism>
<accession>W2PGQ0</accession>
<dbReference type="VEuPathDB" id="FungiDB:PPTG_24464"/>